<feature type="domain" description="Glycoside hydrolase family 29 N-terminal" evidence="8">
    <location>
        <begin position="30"/>
        <end position="396"/>
    </location>
</feature>
<keyword evidence="5" id="KW-0378">Hydrolase</keyword>
<evidence type="ECO:0000256" key="3">
    <source>
        <dbReference type="ARBA" id="ARBA00012662"/>
    </source>
</evidence>
<gene>
    <name evidence="10" type="ORF">SAMN05216552_103725</name>
</gene>
<feature type="signal peptide" evidence="7">
    <location>
        <begin position="1"/>
        <end position="24"/>
    </location>
</feature>
<comment type="function">
    <text evidence="1">Alpha-L-fucosidase is responsible for hydrolyzing the alpha-1,6-linked fucose joined to the reducing-end N-acetylglucosamine of the carbohydrate moieties of glycoproteins.</text>
</comment>
<sequence length="519" mass="57738">MTISILQRGMLFGLLACCLAPSRAAEYVPPQQPGKFNATPASLKQYRAPDWFRDAKFGIWSHWGPQAVPRAGDWYARNMYIEGTHQYQHHLRQYGHPSQFGYKDIIPLWKAERFDPDALMALYVKAGARYFVSMGVHHDNFDLWNSRHHSWNAVNMGPRRDIVGAWQRAAQKAGLPFGVSEHLGASFGWFASSHGHDKSGPMVGVPYDGANPSFQELYHSDNEAYLSMSIYGNNWYTTHPAWHQEWFRRVSDLLDTYHPDLLYSDGGIPFGVVGRTLLANYYNANMAANGGRLTAVYNHKDGGEFIAEAGVQDVERGVLKGINPLPWQTDTSIGDWFYSEGYQYKPTSEIIHMLADIVSKNGNLLLNVVQYPDGSLPPEPRKFLEEMAVWIGINGEAIYGTRPWKVFGEGPTEAAVGAMKEGTKYTPQDIRFTAKGDAVYAITLGVPDEQVVIQSLGKRAGHVSGPISAVYLLGSKAPLKWTQRDDALVVSLPPRIPTAHASALKIVMKDAQIASATPR</sequence>
<dbReference type="Proteomes" id="UP000199391">
    <property type="component" value="Unassembled WGS sequence"/>
</dbReference>
<dbReference type="InterPro" id="IPR057739">
    <property type="entry name" value="Glyco_hydro_29_N"/>
</dbReference>
<dbReference type="Pfam" id="PF01120">
    <property type="entry name" value="Alpha_L_fucos"/>
    <property type="match status" value="1"/>
</dbReference>
<dbReference type="RefSeq" id="WP_093559314.1">
    <property type="nucleotide sequence ID" value="NZ_FPBO01000037.1"/>
</dbReference>
<dbReference type="Gene3D" id="2.60.40.1180">
    <property type="entry name" value="Golgi alpha-mannosidase II"/>
    <property type="match status" value="1"/>
</dbReference>
<dbReference type="STRING" id="1035707.SAMN05216552_103725"/>
<keyword evidence="11" id="KW-1185">Reference proteome</keyword>
<evidence type="ECO:0000259" key="9">
    <source>
        <dbReference type="Pfam" id="PF16757"/>
    </source>
</evidence>
<dbReference type="GO" id="GO:0016139">
    <property type="term" value="P:glycoside catabolic process"/>
    <property type="evidence" value="ECO:0007669"/>
    <property type="project" value="TreeGrafter"/>
</dbReference>
<dbReference type="PIRSF" id="PIRSF001092">
    <property type="entry name" value="Alpha-L-fucosidase"/>
    <property type="match status" value="1"/>
</dbReference>
<dbReference type="EMBL" id="FPBO01000037">
    <property type="protein sequence ID" value="SFV12887.1"/>
    <property type="molecule type" value="Genomic_DNA"/>
</dbReference>
<dbReference type="PANTHER" id="PTHR10030">
    <property type="entry name" value="ALPHA-L-FUCOSIDASE"/>
    <property type="match status" value="1"/>
</dbReference>
<evidence type="ECO:0000256" key="1">
    <source>
        <dbReference type="ARBA" id="ARBA00004071"/>
    </source>
</evidence>
<evidence type="ECO:0000256" key="7">
    <source>
        <dbReference type="SAM" id="SignalP"/>
    </source>
</evidence>
<evidence type="ECO:0000313" key="10">
    <source>
        <dbReference type="EMBL" id="SFV12887.1"/>
    </source>
</evidence>
<dbReference type="InterPro" id="IPR031919">
    <property type="entry name" value="Fucosidase_C"/>
</dbReference>
<evidence type="ECO:0000256" key="6">
    <source>
        <dbReference type="ARBA" id="ARBA00023295"/>
    </source>
</evidence>
<dbReference type="GO" id="GO:0005764">
    <property type="term" value="C:lysosome"/>
    <property type="evidence" value="ECO:0007669"/>
    <property type="project" value="TreeGrafter"/>
</dbReference>
<dbReference type="InterPro" id="IPR016286">
    <property type="entry name" value="FUC_metazoa-typ"/>
</dbReference>
<dbReference type="OrthoDB" id="8730647at2"/>
<dbReference type="InterPro" id="IPR000933">
    <property type="entry name" value="Glyco_hydro_29"/>
</dbReference>
<evidence type="ECO:0000313" key="11">
    <source>
        <dbReference type="Proteomes" id="UP000199391"/>
    </source>
</evidence>
<comment type="similarity">
    <text evidence="2">Belongs to the glycosyl hydrolase 29 family.</text>
</comment>
<dbReference type="SMART" id="SM00812">
    <property type="entry name" value="Alpha_L_fucos"/>
    <property type="match status" value="1"/>
</dbReference>
<proteinExistence type="inferred from homology"/>
<dbReference type="Gene3D" id="3.20.20.80">
    <property type="entry name" value="Glycosidases"/>
    <property type="match status" value="1"/>
</dbReference>
<keyword evidence="4 7" id="KW-0732">Signal</keyword>
<dbReference type="AlphaFoldDB" id="A0A1I7LT79"/>
<evidence type="ECO:0000256" key="2">
    <source>
        <dbReference type="ARBA" id="ARBA00007951"/>
    </source>
</evidence>
<evidence type="ECO:0000256" key="5">
    <source>
        <dbReference type="ARBA" id="ARBA00022801"/>
    </source>
</evidence>
<dbReference type="InterPro" id="IPR017853">
    <property type="entry name" value="GH"/>
</dbReference>
<name>A0A1I7LT79_9BURK</name>
<reference evidence="11" key="1">
    <citation type="submission" date="2016-10" db="EMBL/GenBank/DDBJ databases">
        <authorList>
            <person name="Varghese N."/>
            <person name="Submissions S."/>
        </authorList>
    </citation>
    <scope>NUCLEOTIDE SEQUENCE [LARGE SCALE GENOMIC DNA]</scope>
    <source>
        <strain evidence="11">CGMCC 1.11014</strain>
    </source>
</reference>
<feature type="chain" id="PRO_5011734390" description="alpha-L-fucosidase" evidence="7">
    <location>
        <begin position="25"/>
        <end position="519"/>
    </location>
</feature>
<dbReference type="PANTHER" id="PTHR10030:SF37">
    <property type="entry name" value="ALPHA-L-FUCOSIDASE-RELATED"/>
    <property type="match status" value="1"/>
</dbReference>
<feature type="domain" description="Alpha-L-fucosidase C-terminal" evidence="9">
    <location>
        <begin position="428"/>
        <end position="506"/>
    </location>
</feature>
<evidence type="ECO:0000256" key="4">
    <source>
        <dbReference type="ARBA" id="ARBA00022729"/>
    </source>
</evidence>
<organism evidence="10 11">
    <name type="scientific">Pseudoduganella namucuonensis</name>
    <dbReference type="NCBI Taxonomy" id="1035707"/>
    <lineage>
        <taxon>Bacteria</taxon>
        <taxon>Pseudomonadati</taxon>
        <taxon>Pseudomonadota</taxon>
        <taxon>Betaproteobacteria</taxon>
        <taxon>Burkholderiales</taxon>
        <taxon>Oxalobacteraceae</taxon>
        <taxon>Telluria group</taxon>
        <taxon>Pseudoduganella</taxon>
    </lineage>
</organism>
<protein>
    <recommendedName>
        <fullName evidence="3">alpha-L-fucosidase</fullName>
        <ecNumber evidence="3">3.2.1.51</ecNumber>
    </recommendedName>
</protein>
<dbReference type="EC" id="3.2.1.51" evidence="3"/>
<accession>A0A1I7LT79</accession>
<dbReference type="GO" id="GO:0004560">
    <property type="term" value="F:alpha-L-fucosidase activity"/>
    <property type="evidence" value="ECO:0007669"/>
    <property type="project" value="InterPro"/>
</dbReference>
<keyword evidence="6" id="KW-0326">Glycosidase</keyword>
<dbReference type="Pfam" id="PF16757">
    <property type="entry name" value="Fucosidase_C"/>
    <property type="match status" value="1"/>
</dbReference>
<dbReference type="InterPro" id="IPR013780">
    <property type="entry name" value="Glyco_hydro_b"/>
</dbReference>
<dbReference type="GO" id="GO:0006004">
    <property type="term" value="P:fucose metabolic process"/>
    <property type="evidence" value="ECO:0007669"/>
    <property type="project" value="InterPro"/>
</dbReference>
<evidence type="ECO:0000259" key="8">
    <source>
        <dbReference type="Pfam" id="PF01120"/>
    </source>
</evidence>
<dbReference type="SUPFAM" id="SSF51445">
    <property type="entry name" value="(Trans)glycosidases"/>
    <property type="match status" value="1"/>
</dbReference>